<keyword evidence="2" id="KW-0479">Metal-binding</keyword>
<dbReference type="PIRSF" id="PIRSF015582">
    <property type="entry name" value="Cit_lyase_B"/>
    <property type="match status" value="1"/>
</dbReference>
<protein>
    <recommendedName>
        <fullName evidence="4">HpcH/HpaI aldolase/citrate lyase domain-containing protein</fullName>
    </recommendedName>
</protein>
<proteinExistence type="predicted"/>
<reference evidence="5" key="1">
    <citation type="journal article" date="2014" name="Front. Microbiol.">
        <title>High frequency of phylogenetically diverse reductive dehalogenase-homologous genes in deep subseafloor sedimentary metagenomes.</title>
        <authorList>
            <person name="Kawai M."/>
            <person name="Futagami T."/>
            <person name="Toyoda A."/>
            <person name="Takaki Y."/>
            <person name="Nishi S."/>
            <person name="Hori S."/>
            <person name="Arai W."/>
            <person name="Tsubouchi T."/>
            <person name="Morono Y."/>
            <person name="Uchiyama I."/>
            <person name="Ito T."/>
            <person name="Fujiyama A."/>
            <person name="Inagaki F."/>
            <person name="Takami H."/>
        </authorList>
    </citation>
    <scope>NUCLEOTIDE SEQUENCE</scope>
    <source>
        <strain evidence="5">Expedition CK06-06</strain>
    </source>
</reference>
<dbReference type="InterPro" id="IPR005000">
    <property type="entry name" value="Aldolase/citrate-lyase_domain"/>
</dbReference>
<keyword evidence="3" id="KW-0460">Magnesium</keyword>
<dbReference type="Pfam" id="PF03328">
    <property type="entry name" value="HpcH_HpaI"/>
    <property type="match status" value="1"/>
</dbReference>
<name>X1FT47_9ZZZZ</name>
<dbReference type="GO" id="GO:0003824">
    <property type="term" value="F:catalytic activity"/>
    <property type="evidence" value="ECO:0007669"/>
    <property type="project" value="InterPro"/>
</dbReference>
<dbReference type="InterPro" id="IPR011206">
    <property type="entry name" value="Citrate_lyase_beta/mcl1/mcl2"/>
</dbReference>
<dbReference type="EMBL" id="BARU01022941">
    <property type="protein sequence ID" value="GAH48162.1"/>
    <property type="molecule type" value="Genomic_DNA"/>
</dbReference>
<comment type="caution">
    <text evidence="5">The sequence shown here is derived from an EMBL/GenBank/DDBJ whole genome shotgun (WGS) entry which is preliminary data.</text>
</comment>
<evidence type="ECO:0000256" key="3">
    <source>
        <dbReference type="ARBA" id="ARBA00022842"/>
    </source>
</evidence>
<feature type="domain" description="HpcH/HpaI aldolase/citrate lyase" evidence="4">
    <location>
        <begin position="7"/>
        <end position="152"/>
    </location>
</feature>
<evidence type="ECO:0000259" key="4">
    <source>
        <dbReference type="Pfam" id="PF03328"/>
    </source>
</evidence>
<dbReference type="InterPro" id="IPR015813">
    <property type="entry name" value="Pyrv/PenolPyrv_kinase-like_dom"/>
</dbReference>
<sequence>LPEGLVDLKYVVPHNVHILLVPKCEDSEQIKTLEKEIEKTKSHYKVNKDVFLMPIIESALGVEKSFEIATASKNIVAMAIGLEDFTADIGTRRTQEATESFYARTRLVNACKAVNIQPIDSVYSDVGDMEGLQETVKISRSLGFEGMGCIHPRQIKVIQKSYAPEKEEIEKAKHIVNAFIEAKEKGLGVVSLGTKMIDPPVVKRAERIIKLAISLGLLEYDWREKS</sequence>
<dbReference type="Gene3D" id="3.20.20.60">
    <property type="entry name" value="Phosphoenolpyruvate-binding domains"/>
    <property type="match status" value="1"/>
</dbReference>
<dbReference type="GO" id="GO:0006107">
    <property type="term" value="P:oxaloacetate metabolic process"/>
    <property type="evidence" value="ECO:0007669"/>
    <property type="project" value="TreeGrafter"/>
</dbReference>
<dbReference type="SUPFAM" id="SSF51621">
    <property type="entry name" value="Phosphoenolpyruvate/pyruvate domain"/>
    <property type="match status" value="1"/>
</dbReference>
<dbReference type="PANTHER" id="PTHR32308:SF10">
    <property type="entry name" value="CITRATE LYASE SUBUNIT BETA"/>
    <property type="match status" value="1"/>
</dbReference>
<dbReference type="AlphaFoldDB" id="X1FT47"/>
<evidence type="ECO:0000313" key="5">
    <source>
        <dbReference type="EMBL" id="GAH48162.1"/>
    </source>
</evidence>
<dbReference type="GO" id="GO:0000287">
    <property type="term" value="F:magnesium ion binding"/>
    <property type="evidence" value="ECO:0007669"/>
    <property type="project" value="TreeGrafter"/>
</dbReference>
<gene>
    <name evidence="5" type="ORF">S03H2_37287</name>
</gene>
<dbReference type="InterPro" id="IPR040442">
    <property type="entry name" value="Pyrv_kinase-like_dom_sf"/>
</dbReference>
<comment type="cofactor">
    <cofactor evidence="1">
        <name>Mg(2+)</name>
        <dbReference type="ChEBI" id="CHEBI:18420"/>
    </cofactor>
</comment>
<organism evidence="5">
    <name type="scientific">marine sediment metagenome</name>
    <dbReference type="NCBI Taxonomy" id="412755"/>
    <lineage>
        <taxon>unclassified sequences</taxon>
        <taxon>metagenomes</taxon>
        <taxon>ecological metagenomes</taxon>
    </lineage>
</organism>
<dbReference type="PANTHER" id="PTHR32308">
    <property type="entry name" value="LYASE BETA SUBUNIT, PUTATIVE (AFU_ORTHOLOGUE AFUA_4G13030)-RELATED"/>
    <property type="match status" value="1"/>
</dbReference>
<feature type="non-terminal residue" evidence="5">
    <location>
        <position position="1"/>
    </location>
</feature>
<accession>X1FT47</accession>
<evidence type="ECO:0000256" key="2">
    <source>
        <dbReference type="ARBA" id="ARBA00022723"/>
    </source>
</evidence>
<evidence type="ECO:0000256" key="1">
    <source>
        <dbReference type="ARBA" id="ARBA00001946"/>
    </source>
</evidence>